<evidence type="ECO:0000313" key="4">
    <source>
        <dbReference type="Proteomes" id="UP000198857"/>
    </source>
</evidence>
<feature type="region of interest" description="Disordered" evidence="1">
    <location>
        <begin position="65"/>
        <end position="91"/>
    </location>
</feature>
<dbReference type="Pfam" id="PF03861">
    <property type="entry name" value="ANTAR"/>
    <property type="match status" value="1"/>
</dbReference>
<evidence type="ECO:0000313" key="3">
    <source>
        <dbReference type="EMBL" id="SFO92250.1"/>
    </source>
</evidence>
<dbReference type="RefSeq" id="WP_169063905.1">
    <property type="nucleotide sequence ID" value="NZ_FOWQ01000002.1"/>
</dbReference>
<protein>
    <submittedName>
        <fullName evidence="3">ANTAR domain-containing protein</fullName>
    </submittedName>
</protein>
<proteinExistence type="predicted"/>
<dbReference type="SMART" id="SM01012">
    <property type="entry name" value="ANTAR"/>
    <property type="match status" value="1"/>
</dbReference>
<evidence type="ECO:0000256" key="1">
    <source>
        <dbReference type="SAM" id="MobiDB-lite"/>
    </source>
</evidence>
<name>A0A1I5L4J8_9ACTN</name>
<keyword evidence="4" id="KW-1185">Reference proteome</keyword>
<dbReference type="STRING" id="1523247.SAMN05660464_1552"/>
<feature type="domain" description="ANTAR" evidence="2">
    <location>
        <begin position="94"/>
        <end position="155"/>
    </location>
</feature>
<organism evidence="3 4">
    <name type="scientific">Geodermatophilus dictyosporus</name>
    <dbReference type="NCBI Taxonomy" id="1523247"/>
    <lineage>
        <taxon>Bacteria</taxon>
        <taxon>Bacillati</taxon>
        <taxon>Actinomycetota</taxon>
        <taxon>Actinomycetes</taxon>
        <taxon>Geodermatophilales</taxon>
        <taxon>Geodermatophilaceae</taxon>
        <taxon>Geodermatophilus</taxon>
    </lineage>
</organism>
<dbReference type="InterPro" id="IPR036388">
    <property type="entry name" value="WH-like_DNA-bd_sf"/>
</dbReference>
<dbReference type="InterPro" id="IPR011006">
    <property type="entry name" value="CheY-like_superfamily"/>
</dbReference>
<evidence type="ECO:0000259" key="2">
    <source>
        <dbReference type="PROSITE" id="PS50921"/>
    </source>
</evidence>
<dbReference type="Proteomes" id="UP000198857">
    <property type="component" value="Unassembled WGS sequence"/>
</dbReference>
<dbReference type="EMBL" id="FOWQ01000002">
    <property type="protein sequence ID" value="SFO92250.1"/>
    <property type="molecule type" value="Genomic_DNA"/>
</dbReference>
<dbReference type="AlphaFoldDB" id="A0A1I5L4J8"/>
<dbReference type="InterPro" id="IPR005561">
    <property type="entry name" value="ANTAR"/>
</dbReference>
<dbReference type="Gene3D" id="1.10.10.10">
    <property type="entry name" value="Winged helix-like DNA-binding domain superfamily/Winged helix DNA-binding domain"/>
    <property type="match status" value="1"/>
</dbReference>
<feature type="region of interest" description="Disordered" evidence="1">
    <location>
        <begin position="1"/>
        <end position="24"/>
    </location>
</feature>
<dbReference type="SUPFAM" id="SSF52172">
    <property type="entry name" value="CheY-like"/>
    <property type="match status" value="1"/>
</dbReference>
<sequence>MTSDAVHLPAVPPSGTAEEGGERPAVVVARTGRGWGVFSPGRAEDVGDLLEGMALADLVAEDLGVPAEPDRTARRAARGTGEEEPSGDPRAARIAALERTVAQLEHALASRVVVERAIGVLAERHAVAPRAAFEGLRAQARSFGRPVHELAREVLGTLERLPGEPRPDRPLSSAAAPLPEGTTTLAPPPRRGPGRRVERSASRPGPAAPADGRR</sequence>
<gene>
    <name evidence="3" type="ORF">SAMN05660464_1552</name>
</gene>
<dbReference type="PROSITE" id="PS50921">
    <property type="entry name" value="ANTAR"/>
    <property type="match status" value="1"/>
</dbReference>
<reference evidence="4" key="1">
    <citation type="submission" date="2016-10" db="EMBL/GenBank/DDBJ databases">
        <authorList>
            <person name="Varghese N."/>
            <person name="Submissions S."/>
        </authorList>
    </citation>
    <scope>NUCLEOTIDE SEQUENCE [LARGE SCALE GENOMIC DNA]</scope>
    <source>
        <strain evidence="4">DSM 44208</strain>
    </source>
</reference>
<feature type="region of interest" description="Disordered" evidence="1">
    <location>
        <begin position="158"/>
        <end position="214"/>
    </location>
</feature>
<accession>A0A1I5L4J8</accession>
<dbReference type="GO" id="GO:0003723">
    <property type="term" value="F:RNA binding"/>
    <property type="evidence" value="ECO:0007669"/>
    <property type="project" value="InterPro"/>
</dbReference>
<feature type="compositionally biased region" description="Low complexity" evidence="1">
    <location>
        <begin position="202"/>
        <end position="214"/>
    </location>
</feature>